<organism evidence="3 4">
    <name type="scientific">Cherax quadricarinatus</name>
    <name type="common">Australian red claw crayfish</name>
    <dbReference type="NCBI Taxonomy" id="27406"/>
    <lineage>
        <taxon>Eukaryota</taxon>
        <taxon>Metazoa</taxon>
        <taxon>Ecdysozoa</taxon>
        <taxon>Arthropoda</taxon>
        <taxon>Crustacea</taxon>
        <taxon>Multicrustacea</taxon>
        <taxon>Malacostraca</taxon>
        <taxon>Eumalacostraca</taxon>
        <taxon>Eucarida</taxon>
        <taxon>Decapoda</taxon>
        <taxon>Pleocyemata</taxon>
        <taxon>Astacidea</taxon>
        <taxon>Parastacoidea</taxon>
        <taxon>Parastacidae</taxon>
        <taxon>Cherax</taxon>
    </lineage>
</organism>
<dbReference type="AlphaFoldDB" id="A0AAW0X0U9"/>
<gene>
    <name evidence="3" type="ORF">OTU49_006510</name>
</gene>
<keyword evidence="4" id="KW-1185">Reference proteome</keyword>
<dbReference type="Proteomes" id="UP001445076">
    <property type="component" value="Unassembled WGS sequence"/>
</dbReference>
<evidence type="ECO:0000313" key="4">
    <source>
        <dbReference type="Proteomes" id="UP001445076"/>
    </source>
</evidence>
<feature type="chain" id="PRO_5043463476" description="Chitin-binding type-4 domain-containing protein" evidence="1">
    <location>
        <begin position="23"/>
        <end position="343"/>
    </location>
</feature>
<evidence type="ECO:0000259" key="2">
    <source>
        <dbReference type="Pfam" id="PF03067"/>
    </source>
</evidence>
<evidence type="ECO:0000256" key="1">
    <source>
        <dbReference type="SAM" id="SignalP"/>
    </source>
</evidence>
<evidence type="ECO:0000313" key="3">
    <source>
        <dbReference type="EMBL" id="KAK8733182.1"/>
    </source>
</evidence>
<keyword evidence="1" id="KW-0732">Signal</keyword>
<dbReference type="InterPro" id="IPR004302">
    <property type="entry name" value="Cellulose/chitin-bd_N"/>
</dbReference>
<sequence>MKIHVRSTALLCLAALVVGVYGHGRLMDPPARNSMWRFGYPNPVNYNDNELYCGGYVVHYNKNGGRCGVCGDNYQEKTPRSHENRGIFGNGINTKNYVSGQVINIEVELTTNHKGRMEVRLCPHNDPSTAITQECFDQYPLPLEGTSDFRFIIPEDSPKAGVFTWKVKLPDGVTCSACVIQWTYFAGNTWGFDNATGEAAQGKGPQETFINCADVYIHSNTPIGAPANNNVVDNPWALYFRGSFPGMNRDVNAKPDKNGLTPLVIRAQLCLPRKKYKNIAGFDTWCMQTCLHYPPRCNYDFCYCVSECKAVGRLAEKKDADVFCHQNCLGHPSFCPSDMCECL</sequence>
<feature type="signal peptide" evidence="1">
    <location>
        <begin position="1"/>
        <end position="22"/>
    </location>
</feature>
<proteinExistence type="predicted"/>
<feature type="domain" description="Chitin-binding type-4" evidence="2">
    <location>
        <begin position="23"/>
        <end position="215"/>
    </location>
</feature>
<dbReference type="Pfam" id="PF03067">
    <property type="entry name" value="LPMO_10"/>
    <property type="match status" value="1"/>
</dbReference>
<reference evidence="3 4" key="1">
    <citation type="journal article" date="2024" name="BMC Genomics">
        <title>Genome assembly of redclaw crayfish (Cherax quadricarinatus) provides insights into its immune adaptation and hypoxia tolerance.</title>
        <authorList>
            <person name="Liu Z."/>
            <person name="Zheng J."/>
            <person name="Li H."/>
            <person name="Fang K."/>
            <person name="Wang S."/>
            <person name="He J."/>
            <person name="Zhou D."/>
            <person name="Weng S."/>
            <person name="Chi M."/>
            <person name="Gu Z."/>
            <person name="He J."/>
            <person name="Li F."/>
            <person name="Wang M."/>
        </authorList>
    </citation>
    <scope>NUCLEOTIDE SEQUENCE [LARGE SCALE GENOMIC DNA]</scope>
    <source>
        <strain evidence="3">ZL_2023a</strain>
    </source>
</reference>
<dbReference type="EMBL" id="JARKIK010000054">
    <property type="protein sequence ID" value="KAK8733182.1"/>
    <property type="molecule type" value="Genomic_DNA"/>
</dbReference>
<protein>
    <recommendedName>
        <fullName evidence="2">Chitin-binding type-4 domain-containing protein</fullName>
    </recommendedName>
</protein>
<comment type="caution">
    <text evidence="3">The sequence shown here is derived from an EMBL/GenBank/DDBJ whole genome shotgun (WGS) entry which is preliminary data.</text>
</comment>
<name>A0AAW0X0U9_CHEQU</name>
<accession>A0AAW0X0U9</accession>